<feature type="compositionally biased region" description="Basic and acidic residues" evidence="1">
    <location>
        <begin position="52"/>
        <end position="70"/>
    </location>
</feature>
<reference evidence="2 3" key="1">
    <citation type="journal article" date="2019" name="Int. J. Syst. Evol. Microbiol.">
        <title>The Global Catalogue of Microorganisms (GCM) 10K type strain sequencing project: providing services to taxonomists for standard genome sequencing and annotation.</title>
        <authorList>
            <consortium name="The Broad Institute Genomics Platform"/>
            <consortium name="The Broad Institute Genome Sequencing Center for Infectious Disease"/>
            <person name="Wu L."/>
            <person name="Ma J."/>
        </authorList>
    </citation>
    <scope>NUCLEOTIDE SEQUENCE [LARGE SCALE GENOMIC DNA]</scope>
    <source>
        <strain evidence="2 3">JCM 12696</strain>
    </source>
</reference>
<name>A0ABN1UVG8_9ACTN</name>
<dbReference type="Proteomes" id="UP001501371">
    <property type="component" value="Unassembled WGS sequence"/>
</dbReference>
<feature type="region of interest" description="Disordered" evidence="1">
    <location>
        <begin position="40"/>
        <end position="70"/>
    </location>
</feature>
<sequence>MPVAVYMSLITAVSLVAVRLSPETRDRDLNIAADATGTTVAVPGREAATDGGDEHVARRPAPDAGREVPR</sequence>
<gene>
    <name evidence="2" type="ORF">GCM10009654_33020</name>
</gene>
<evidence type="ECO:0000256" key="1">
    <source>
        <dbReference type="SAM" id="MobiDB-lite"/>
    </source>
</evidence>
<keyword evidence="3" id="KW-1185">Reference proteome</keyword>
<evidence type="ECO:0000313" key="3">
    <source>
        <dbReference type="Proteomes" id="UP001501371"/>
    </source>
</evidence>
<proteinExistence type="predicted"/>
<organism evidence="2 3">
    <name type="scientific">Streptomyces hebeiensis</name>
    <dbReference type="NCBI Taxonomy" id="229486"/>
    <lineage>
        <taxon>Bacteria</taxon>
        <taxon>Bacillati</taxon>
        <taxon>Actinomycetota</taxon>
        <taxon>Actinomycetes</taxon>
        <taxon>Kitasatosporales</taxon>
        <taxon>Streptomycetaceae</taxon>
        <taxon>Streptomyces</taxon>
    </lineage>
</organism>
<comment type="caution">
    <text evidence="2">The sequence shown here is derived from an EMBL/GenBank/DDBJ whole genome shotgun (WGS) entry which is preliminary data.</text>
</comment>
<accession>A0ABN1UVG8</accession>
<dbReference type="EMBL" id="BAAAKV010000027">
    <property type="protein sequence ID" value="GAA1173143.1"/>
    <property type="molecule type" value="Genomic_DNA"/>
</dbReference>
<evidence type="ECO:0000313" key="2">
    <source>
        <dbReference type="EMBL" id="GAA1173143.1"/>
    </source>
</evidence>
<protein>
    <submittedName>
        <fullName evidence="2">Uncharacterized protein</fullName>
    </submittedName>
</protein>